<comment type="caution">
    <text evidence="2">The sequence shown here is derived from an EMBL/GenBank/DDBJ whole genome shotgun (WGS) entry which is preliminary data.</text>
</comment>
<dbReference type="EMBL" id="DRNF01000434">
    <property type="protein sequence ID" value="HHJ81344.1"/>
    <property type="molecule type" value="Genomic_DNA"/>
</dbReference>
<protein>
    <submittedName>
        <fullName evidence="2">Uncharacterized protein</fullName>
    </submittedName>
</protein>
<accession>A0A832J4T7</accession>
<feature type="transmembrane region" description="Helical" evidence="1">
    <location>
        <begin position="42"/>
        <end position="68"/>
    </location>
</feature>
<gene>
    <name evidence="2" type="ORF">ENJ65_06890</name>
</gene>
<keyword evidence="1" id="KW-0812">Transmembrane</keyword>
<evidence type="ECO:0000313" key="2">
    <source>
        <dbReference type="EMBL" id="HHJ81344.1"/>
    </source>
</evidence>
<sequence>MSESKTEAIIIKGNESDSCVGELHSTRFESSERMARAAKVLAVAWLLALITAFIPIAHFFLVPLFLIAGPVMAFMKYKAETVLEKAHGSCPECSKAIDIVLDPADKLPKRTYCPDCNKPLQLMYHDASSK</sequence>
<dbReference type="Proteomes" id="UP000885832">
    <property type="component" value="Unassembled WGS sequence"/>
</dbReference>
<name>A0A832J4T7_9GAMM</name>
<keyword evidence="1" id="KW-0472">Membrane</keyword>
<organism evidence="2">
    <name type="scientific">Candidatus Tenderia electrophaga</name>
    <dbReference type="NCBI Taxonomy" id="1748243"/>
    <lineage>
        <taxon>Bacteria</taxon>
        <taxon>Pseudomonadati</taxon>
        <taxon>Pseudomonadota</taxon>
        <taxon>Gammaproteobacteria</taxon>
        <taxon>Candidatus Tenderiales</taxon>
        <taxon>Candidatus Tenderiaceae</taxon>
        <taxon>Candidatus Tenderia</taxon>
    </lineage>
</organism>
<keyword evidence="1" id="KW-1133">Transmembrane helix</keyword>
<dbReference type="AlphaFoldDB" id="A0A832J4T7"/>
<reference evidence="2" key="1">
    <citation type="journal article" date="2020" name="mSystems">
        <title>Genome- and Community-Level Interaction Insights into Carbon Utilization and Element Cycling Functions of Hydrothermarchaeota in Hydrothermal Sediment.</title>
        <authorList>
            <person name="Zhou Z."/>
            <person name="Liu Y."/>
            <person name="Xu W."/>
            <person name="Pan J."/>
            <person name="Luo Z.H."/>
            <person name="Li M."/>
        </authorList>
    </citation>
    <scope>NUCLEOTIDE SEQUENCE [LARGE SCALE GENOMIC DNA]</scope>
    <source>
        <strain evidence="2">HyVt-505</strain>
    </source>
</reference>
<proteinExistence type="predicted"/>
<evidence type="ECO:0000256" key="1">
    <source>
        <dbReference type="SAM" id="Phobius"/>
    </source>
</evidence>